<feature type="chain" id="PRO_5022149742" description="DUF3300 domain-containing protein" evidence="2">
    <location>
        <begin position="22"/>
        <end position="388"/>
    </location>
</feature>
<evidence type="ECO:0008006" key="5">
    <source>
        <dbReference type="Google" id="ProtNLM"/>
    </source>
</evidence>
<feature type="compositionally biased region" description="Basic and acidic residues" evidence="1">
    <location>
        <begin position="279"/>
        <end position="288"/>
    </location>
</feature>
<evidence type="ECO:0000256" key="1">
    <source>
        <dbReference type="SAM" id="MobiDB-lite"/>
    </source>
</evidence>
<gene>
    <name evidence="3" type="ORF">FO442_01160</name>
</gene>
<reference evidence="3 4" key="1">
    <citation type="submission" date="2019-07" db="EMBL/GenBank/DDBJ databases">
        <authorList>
            <person name="Huq M.A."/>
        </authorList>
    </citation>
    <scope>NUCLEOTIDE SEQUENCE [LARGE SCALE GENOMIC DNA]</scope>
    <source>
        <strain evidence="3 4">MAH-3</strain>
    </source>
</reference>
<name>A0A556N6I1_9FLAO</name>
<feature type="compositionally biased region" description="Polar residues" evidence="1">
    <location>
        <begin position="255"/>
        <end position="278"/>
    </location>
</feature>
<feature type="region of interest" description="Disordered" evidence="1">
    <location>
        <begin position="248"/>
        <end position="388"/>
    </location>
</feature>
<dbReference type="RefSeq" id="WP_144331302.1">
    <property type="nucleotide sequence ID" value="NZ_VLPL01000001.1"/>
</dbReference>
<feature type="compositionally biased region" description="Basic and acidic residues" evidence="1">
    <location>
        <begin position="295"/>
        <end position="309"/>
    </location>
</feature>
<dbReference type="AlphaFoldDB" id="A0A556N6I1"/>
<dbReference type="EMBL" id="VLPL01000001">
    <property type="protein sequence ID" value="TSJ47767.1"/>
    <property type="molecule type" value="Genomic_DNA"/>
</dbReference>
<organism evidence="3 4">
    <name type="scientific">Fluviicola chungangensis</name>
    <dbReference type="NCBI Taxonomy" id="2597671"/>
    <lineage>
        <taxon>Bacteria</taxon>
        <taxon>Pseudomonadati</taxon>
        <taxon>Bacteroidota</taxon>
        <taxon>Flavobacteriia</taxon>
        <taxon>Flavobacteriales</taxon>
        <taxon>Crocinitomicaceae</taxon>
        <taxon>Fluviicola</taxon>
    </lineage>
</organism>
<dbReference type="OrthoDB" id="939585at2"/>
<proteinExistence type="predicted"/>
<evidence type="ECO:0000313" key="3">
    <source>
        <dbReference type="EMBL" id="TSJ47767.1"/>
    </source>
</evidence>
<dbReference type="Proteomes" id="UP000316008">
    <property type="component" value="Unassembled WGS sequence"/>
</dbReference>
<comment type="caution">
    <text evidence="3">The sequence shown here is derived from an EMBL/GenBank/DDBJ whole genome shotgun (WGS) entry which is preliminary data.</text>
</comment>
<feature type="signal peptide" evidence="2">
    <location>
        <begin position="1"/>
        <end position="21"/>
    </location>
</feature>
<protein>
    <recommendedName>
        <fullName evidence="5">DUF3300 domain-containing protein</fullName>
    </recommendedName>
</protein>
<keyword evidence="2" id="KW-0732">Signal</keyword>
<evidence type="ECO:0000313" key="4">
    <source>
        <dbReference type="Proteomes" id="UP000316008"/>
    </source>
</evidence>
<accession>A0A556N6I1</accession>
<evidence type="ECO:0000256" key="2">
    <source>
        <dbReference type="SAM" id="SignalP"/>
    </source>
</evidence>
<keyword evidence="4" id="KW-1185">Reference proteome</keyword>
<sequence>MKRLVYLGLIMLAGSTFNTFAQESDSTGMPGDNFDLQGALNLFKESKNLEDFEKKLNSESSKVNNLDLNGDNKIDYIRVIDKKDGDNHAILLQVPINKKENQDIAAIGIEKRSDKEAQLQIIGNETIYGEETIMEPVDEKAIKKSTGPASLVSSPTVLVFVNVWYWPCVQYIYDPFYDPWYSPYYWDYYPSWWYPWRPVYYVVYYQRMSPYHGWCHYTPYYQVPHAHAIYVTNHSNSNTVRKRYETQRSAYKGRSSYNNQSANGSKGRIETTTPQTVKGRTDGTKNEPARPITGPDRKAVKREVPRPVRENGGTIRDNHGNTRTVEPARRNPTTPRPVERPQRVTPQPRPVERPQRVTPQPQRQTQPVRRAPVNRPVIRPSNGGGRGH</sequence>
<feature type="compositionally biased region" description="Low complexity" evidence="1">
    <location>
        <begin position="356"/>
        <end position="370"/>
    </location>
</feature>